<evidence type="ECO:0000256" key="1">
    <source>
        <dbReference type="SAM" id="Phobius"/>
    </source>
</evidence>
<keyword evidence="1" id="KW-1133">Transmembrane helix</keyword>
<reference evidence="3" key="1">
    <citation type="journal article" date="2019" name="bioRxiv">
        <title>Genome diversification in globally distributed novel marine Proteobacteria is linked to environmental adaptation.</title>
        <authorList>
            <person name="Zhou Z."/>
            <person name="Tran P.Q."/>
            <person name="Kieft K."/>
            <person name="Anantharaman K."/>
        </authorList>
    </citation>
    <scope>NUCLEOTIDE SEQUENCE [LARGE SCALE GENOMIC DNA]</scope>
</reference>
<proteinExistence type="predicted"/>
<comment type="caution">
    <text evidence="2">The sequence shown here is derived from an EMBL/GenBank/DDBJ whole genome shotgun (WGS) entry which is preliminary data.</text>
</comment>
<keyword evidence="1" id="KW-0472">Membrane</keyword>
<organism evidence="2 3">
    <name type="scientific">Marine Group III euryarchaeote</name>
    <dbReference type="NCBI Taxonomy" id="2173149"/>
    <lineage>
        <taxon>Archaea</taxon>
        <taxon>Methanobacteriati</taxon>
        <taxon>Thermoplasmatota</taxon>
        <taxon>Thermoplasmata</taxon>
        <taxon>Candidatus Thermoprofundales</taxon>
    </lineage>
</organism>
<evidence type="ECO:0000313" key="2">
    <source>
        <dbReference type="EMBL" id="HIG63063.1"/>
    </source>
</evidence>
<gene>
    <name evidence="2" type="ORF">EYQ16_00865</name>
</gene>
<sequence length="146" mass="15852">MDAKTYAAAVALIMVGVGVGYVLMGPFPETTEAMSDDGGGGQYDPPHSSQVSFLNYNSTSGKQYLSFWKEGNRVTSDCISENKHVIFYDYDMNVIAEYSMDGGAEGTVGGNSTNKCTSGAYAWIDTELPQEPVRVAFNSYYGIRTF</sequence>
<dbReference type="EMBL" id="DUAV01000008">
    <property type="protein sequence ID" value="HIG63063.1"/>
    <property type="molecule type" value="Genomic_DNA"/>
</dbReference>
<keyword evidence="1" id="KW-0812">Transmembrane</keyword>
<feature type="transmembrane region" description="Helical" evidence="1">
    <location>
        <begin position="6"/>
        <end position="24"/>
    </location>
</feature>
<protein>
    <submittedName>
        <fullName evidence="2">Uncharacterized protein</fullName>
    </submittedName>
</protein>
<dbReference type="Proteomes" id="UP000589516">
    <property type="component" value="Unassembled WGS sequence"/>
</dbReference>
<dbReference type="AlphaFoldDB" id="A0A7C8DCI5"/>
<name>A0A7C8DCI5_9ARCH</name>
<evidence type="ECO:0000313" key="3">
    <source>
        <dbReference type="Proteomes" id="UP000589516"/>
    </source>
</evidence>
<accession>A0A7C8DCI5</accession>